<proteinExistence type="predicted"/>
<dbReference type="AlphaFoldDB" id="A0A4Q7Z220"/>
<organism evidence="2 3">
    <name type="scientific">Edaphobacter modestus</name>
    <dbReference type="NCBI Taxonomy" id="388466"/>
    <lineage>
        <taxon>Bacteria</taxon>
        <taxon>Pseudomonadati</taxon>
        <taxon>Acidobacteriota</taxon>
        <taxon>Terriglobia</taxon>
        <taxon>Terriglobales</taxon>
        <taxon>Acidobacteriaceae</taxon>
        <taxon>Edaphobacter</taxon>
    </lineage>
</organism>
<dbReference type="Gene3D" id="3.40.50.1820">
    <property type="entry name" value="alpha/beta hydrolase"/>
    <property type="match status" value="2"/>
</dbReference>
<protein>
    <submittedName>
        <fullName evidence="2">Acetyl xylan esterase AXE1</fullName>
    </submittedName>
</protein>
<dbReference type="InterPro" id="IPR008391">
    <property type="entry name" value="AXE1_dom"/>
</dbReference>
<dbReference type="Proteomes" id="UP000292958">
    <property type="component" value="Unassembled WGS sequence"/>
</dbReference>
<dbReference type="SUPFAM" id="SSF53474">
    <property type="entry name" value="alpha/beta-Hydrolases"/>
    <property type="match status" value="2"/>
</dbReference>
<dbReference type="Pfam" id="PF05448">
    <property type="entry name" value="AXE1"/>
    <property type="match status" value="1"/>
</dbReference>
<comment type="caution">
    <text evidence="2">The sequence shown here is derived from an EMBL/GenBank/DDBJ whole genome shotgun (WGS) entry which is preliminary data.</text>
</comment>
<evidence type="ECO:0000313" key="3">
    <source>
        <dbReference type="Proteomes" id="UP000292958"/>
    </source>
</evidence>
<keyword evidence="3" id="KW-1185">Reference proteome</keyword>
<dbReference type="InterPro" id="IPR050261">
    <property type="entry name" value="FrsA_esterase"/>
</dbReference>
<feature type="domain" description="Acetyl xylan esterase" evidence="1">
    <location>
        <begin position="119"/>
        <end position="275"/>
    </location>
</feature>
<gene>
    <name evidence="2" type="ORF">BDD14_5424</name>
</gene>
<evidence type="ECO:0000313" key="2">
    <source>
        <dbReference type="EMBL" id="RZU43721.1"/>
    </source>
</evidence>
<evidence type="ECO:0000259" key="1">
    <source>
        <dbReference type="Pfam" id="PF05448"/>
    </source>
</evidence>
<name>A0A4Q7Z220_9BACT</name>
<dbReference type="OrthoDB" id="9805123at2"/>
<reference evidence="2 3" key="1">
    <citation type="submission" date="2019-02" db="EMBL/GenBank/DDBJ databases">
        <title>Genomic Encyclopedia of Archaeal and Bacterial Type Strains, Phase II (KMG-II): from individual species to whole genera.</title>
        <authorList>
            <person name="Goeker M."/>
        </authorList>
    </citation>
    <scope>NUCLEOTIDE SEQUENCE [LARGE SCALE GENOMIC DNA]</scope>
    <source>
        <strain evidence="2 3">DSM 18101</strain>
    </source>
</reference>
<dbReference type="EMBL" id="SHKW01000001">
    <property type="protein sequence ID" value="RZU43721.1"/>
    <property type="molecule type" value="Genomic_DNA"/>
</dbReference>
<sequence length="745" mass="82380">MVTRRTFLVGNVTAAAKSAIGFNWSAALTSMSGGVGDEEQIPRFRRDFWNDWPNSITKKMNQAAASRKAILARIQSKEQIVDRSATVRAQLWDILGGRPEETPLNVHTTGVLNRSGYRIEKLVFESMPGVYVTANLYLPTTSKPPYPGILAPLGHTDKGKAYRSYQYSFQNLARKGYAVLAYDPFGQGERMQYLLSNTNRSRYSSEHLQAGRPMVLLGSAFARYRVWDGIRSLDYLLSRSEVDPQRIGCAGHSGGATMTMYLAALDPRIQVAVAVEGNYENMAGPNYDPPGAIADAEQNMVGSLPLGLDRGDLLAAFAPKPLLMCYTVHDQGQTYSPVYEEATKENYDELLRVYGILGAKNKVELVAGHLPHQLDFFSRRAMYGWFNRWFEKIDAGVEEADFDASPDAALNCTTTGQVLTSLGGRSIVQLNRDRAKEFVPPSLFSIQGADPSSAREQVRAQLTKLLALPSQRTPLNAHTLSSDLGRKLRIDEIQFESEPGIRIEGWFVRPKEGAAVRPTVLYISDGLADEAVAEPGLLDEIFNHGNAICAINMRGMGLSTPRPPKSGPRFYRGMQLEDRFAWANLVLGSPVIGQRVWDILRTLDYLKSRSDVDASQIRILGKGSAGLAALMATMLDERVRSILTSQTLATYNSVVDLEDYVLALDWFVPGILQHFDIPDITAAIYPRPVWMIDAVDAKGAVLSESAVRECYSQRVSAASPALKGFLTRTTVENDSEVYVDWLKHS</sequence>
<dbReference type="PANTHER" id="PTHR22946">
    <property type="entry name" value="DIENELACTONE HYDROLASE DOMAIN-CONTAINING PROTEIN-RELATED"/>
    <property type="match status" value="1"/>
</dbReference>
<dbReference type="InterPro" id="IPR029058">
    <property type="entry name" value="AB_hydrolase_fold"/>
</dbReference>
<accession>A0A4Q7Z220</accession>
<dbReference type="PANTHER" id="PTHR22946:SF8">
    <property type="entry name" value="ACETYL XYLAN ESTERASE DOMAIN-CONTAINING PROTEIN"/>
    <property type="match status" value="1"/>
</dbReference>